<dbReference type="PRINTS" id="PR00081">
    <property type="entry name" value="GDHRDH"/>
</dbReference>
<evidence type="ECO:0000256" key="1">
    <source>
        <dbReference type="ARBA" id="ARBA00006484"/>
    </source>
</evidence>
<dbReference type="Gene3D" id="3.40.50.720">
    <property type="entry name" value="NAD(P)-binding Rossmann-like Domain"/>
    <property type="match status" value="1"/>
</dbReference>
<evidence type="ECO:0000256" key="2">
    <source>
        <dbReference type="ARBA" id="ARBA00023002"/>
    </source>
</evidence>
<dbReference type="PRINTS" id="PR00080">
    <property type="entry name" value="SDRFAMILY"/>
</dbReference>
<dbReference type="EMBL" id="MCIF01000002">
    <property type="protein sequence ID" value="RAQ98084.1"/>
    <property type="molecule type" value="Genomic_DNA"/>
</dbReference>
<gene>
    <name evidence="3" type="ORF">A4R35_21265</name>
</gene>
<dbReference type="PANTHER" id="PTHR43639:SF1">
    <property type="entry name" value="SHORT-CHAIN DEHYDROGENASE_REDUCTASE FAMILY PROTEIN"/>
    <property type="match status" value="1"/>
</dbReference>
<reference evidence="3 4" key="1">
    <citation type="submission" date="2016-08" db="EMBL/GenBank/DDBJ databases">
        <title>Analysis of Carbohydrate Active Enzymes in Thermogemmatispora T81 Reveals Carbohydrate Degradation Ability.</title>
        <authorList>
            <person name="Tomazini A."/>
            <person name="Lal S."/>
            <person name="Stott M."/>
            <person name="Henrissat B."/>
            <person name="Polikarpov I."/>
            <person name="Sparling R."/>
            <person name="Levin D.B."/>
        </authorList>
    </citation>
    <scope>NUCLEOTIDE SEQUENCE [LARGE SCALE GENOMIC DNA]</scope>
    <source>
        <strain evidence="3 4">T81</strain>
    </source>
</reference>
<dbReference type="SUPFAM" id="SSF51735">
    <property type="entry name" value="NAD(P)-binding Rossmann-fold domains"/>
    <property type="match status" value="1"/>
</dbReference>
<dbReference type="AlphaFoldDB" id="A0A328VS66"/>
<keyword evidence="4" id="KW-1185">Reference proteome</keyword>
<dbReference type="CDD" id="cd05233">
    <property type="entry name" value="SDR_c"/>
    <property type="match status" value="1"/>
</dbReference>
<protein>
    <submittedName>
        <fullName evidence="3">Short-chain dehydrogenase</fullName>
    </submittedName>
</protein>
<evidence type="ECO:0000313" key="3">
    <source>
        <dbReference type="EMBL" id="RAQ98084.1"/>
    </source>
</evidence>
<organism evidence="3 4">
    <name type="scientific">Thermogemmatispora tikiterensis</name>
    <dbReference type="NCBI Taxonomy" id="1825093"/>
    <lineage>
        <taxon>Bacteria</taxon>
        <taxon>Bacillati</taxon>
        <taxon>Chloroflexota</taxon>
        <taxon>Ktedonobacteria</taxon>
        <taxon>Thermogemmatisporales</taxon>
        <taxon>Thermogemmatisporaceae</taxon>
        <taxon>Thermogemmatispora</taxon>
    </lineage>
</organism>
<dbReference type="PANTHER" id="PTHR43639">
    <property type="entry name" value="OXIDOREDUCTASE, SHORT-CHAIN DEHYDROGENASE/REDUCTASE FAMILY (AFU_ORTHOLOGUE AFUA_5G02870)"/>
    <property type="match status" value="1"/>
</dbReference>
<dbReference type="InterPro" id="IPR036291">
    <property type="entry name" value="NAD(P)-bd_dom_sf"/>
</dbReference>
<dbReference type="FunFam" id="3.40.50.720:FF:000084">
    <property type="entry name" value="Short-chain dehydrogenase reductase"/>
    <property type="match status" value="1"/>
</dbReference>
<dbReference type="GO" id="GO:0016491">
    <property type="term" value="F:oxidoreductase activity"/>
    <property type="evidence" value="ECO:0007669"/>
    <property type="project" value="UniProtKB-KW"/>
</dbReference>
<accession>A0A328VS66</accession>
<comment type="caution">
    <text evidence="3">The sequence shown here is derived from an EMBL/GenBank/DDBJ whole genome shotgun (WGS) entry which is preliminary data.</text>
</comment>
<dbReference type="InterPro" id="IPR020904">
    <property type="entry name" value="Sc_DH/Rdtase_CS"/>
</dbReference>
<dbReference type="Proteomes" id="UP000248706">
    <property type="component" value="Unassembled WGS sequence"/>
</dbReference>
<dbReference type="NCBIfam" id="NF005559">
    <property type="entry name" value="PRK07231.1"/>
    <property type="match status" value="1"/>
</dbReference>
<dbReference type="InterPro" id="IPR002347">
    <property type="entry name" value="SDR_fam"/>
</dbReference>
<dbReference type="NCBIfam" id="NF009466">
    <property type="entry name" value="PRK12826.1-2"/>
    <property type="match status" value="1"/>
</dbReference>
<evidence type="ECO:0000313" key="4">
    <source>
        <dbReference type="Proteomes" id="UP000248706"/>
    </source>
</evidence>
<dbReference type="Pfam" id="PF13561">
    <property type="entry name" value="adh_short_C2"/>
    <property type="match status" value="1"/>
</dbReference>
<comment type="similarity">
    <text evidence="1">Belongs to the short-chain dehydrogenases/reductases (SDR) family.</text>
</comment>
<keyword evidence="2" id="KW-0560">Oxidoreductase</keyword>
<proteinExistence type="inferred from homology"/>
<dbReference type="PROSITE" id="PS00061">
    <property type="entry name" value="ADH_SHORT"/>
    <property type="match status" value="1"/>
</dbReference>
<dbReference type="RefSeq" id="WP_112433050.1">
    <property type="nucleotide sequence ID" value="NZ_MCIF01000002.1"/>
</dbReference>
<dbReference type="OrthoDB" id="125587at2"/>
<sequence length="261" mass="27740">MGMLSGRLALVTGAGMGIGQGIAVELARQGASVGIHYAHSEEGARETLARIEALGGKAVAVKGNLAHVAECRRVVDEVAEALGGLDILVNNAGVTRADDFLKISEETYNEVFDLNMRGYFFCAQQAVPYMLKRGGGSIINITSIHGYAGFPRHSAYAATKGAIIAFTRELAIELAPQRIRVNAVGPGIIEVPRYFAIPGYTRELGNTLVPWGRVGHPEDIGPAVAFLVSDAAEFITGQVLFVDGGTTARMGLWWDQGDTPQ</sequence>
<name>A0A328VS66_9CHLR</name>